<evidence type="ECO:0000256" key="1">
    <source>
        <dbReference type="SAM" id="MobiDB-lite"/>
    </source>
</evidence>
<feature type="region of interest" description="Disordered" evidence="1">
    <location>
        <begin position="200"/>
        <end position="359"/>
    </location>
</feature>
<feature type="region of interest" description="Disordered" evidence="1">
    <location>
        <begin position="80"/>
        <end position="165"/>
    </location>
</feature>
<feature type="compositionally biased region" description="Basic and acidic residues" evidence="1">
    <location>
        <begin position="333"/>
        <end position="348"/>
    </location>
</feature>
<evidence type="ECO:0000313" key="3">
    <source>
        <dbReference type="Proteomes" id="UP001153269"/>
    </source>
</evidence>
<dbReference type="EMBL" id="CADEAL010004247">
    <property type="protein sequence ID" value="CAB1455272.1"/>
    <property type="molecule type" value="Genomic_DNA"/>
</dbReference>
<accession>A0A9N7VLS3</accession>
<feature type="compositionally biased region" description="Basic and acidic residues" evidence="1">
    <location>
        <begin position="125"/>
        <end position="136"/>
    </location>
</feature>
<feature type="compositionally biased region" description="Basic and acidic residues" evidence="1">
    <location>
        <begin position="214"/>
        <end position="267"/>
    </location>
</feature>
<proteinExistence type="predicted"/>
<sequence length="359" mass="40295">MVSSLLSDVSTRRQQHSQKLFDQLPGQTHFSGKRLLIVNKWLSAGFYHLLAIAETIEHTLIELSGHVVWLGVAGGEEKHFEAKQKPKGGNTTSTQDRIYPSWIGDFETGPATGAKTPPQLLQDGDGSHRTFQDRRVKTLRVKGSSDQDPDQDLDQDPDQDPDQEFYPSLSLTVSSASPVVGCVKASEPRCHRFCHFWSGEWPEVASGPDSVGLEDVKPGGHQEETSRTPGGHQEETRRKPEGNQEETRRKQEDTRRTPGRHQEETRRTAGGNQEDTRRKPGGNQEETSRKPVGNQEGHQEETRRKPGGNQEDTRRKLVGNQEDTRRKPGGNQEDTRRTPGGHQEETRRTPGGNQEETRR</sequence>
<feature type="compositionally biased region" description="Acidic residues" evidence="1">
    <location>
        <begin position="147"/>
        <end position="163"/>
    </location>
</feature>
<comment type="caution">
    <text evidence="2">The sequence shown here is derived from an EMBL/GenBank/DDBJ whole genome shotgun (WGS) entry which is preliminary data.</text>
</comment>
<evidence type="ECO:0000313" key="2">
    <source>
        <dbReference type="EMBL" id="CAB1455272.1"/>
    </source>
</evidence>
<organism evidence="2 3">
    <name type="scientific">Pleuronectes platessa</name>
    <name type="common">European plaice</name>
    <dbReference type="NCBI Taxonomy" id="8262"/>
    <lineage>
        <taxon>Eukaryota</taxon>
        <taxon>Metazoa</taxon>
        <taxon>Chordata</taxon>
        <taxon>Craniata</taxon>
        <taxon>Vertebrata</taxon>
        <taxon>Euteleostomi</taxon>
        <taxon>Actinopterygii</taxon>
        <taxon>Neopterygii</taxon>
        <taxon>Teleostei</taxon>
        <taxon>Neoteleostei</taxon>
        <taxon>Acanthomorphata</taxon>
        <taxon>Carangaria</taxon>
        <taxon>Pleuronectiformes</taxon>
        <taxon>Pleuronectoidei</taxon>
        <taxon>Pleuronectidae</taxon>
        <taxon>Pleuronectes</taxon>
    </lineage>
</organism>
<protein>
    <submittedName>
        <fullName evidence="2">Uncharacterized protein</fullName>
    </submittedName>
</protein>
<dbReference type="AlphaFoldDB" id="A0A9N7VLS3"/>
<keyword evidence="3" id="KW-1185">Reference proteome</keyword>
<gene>
    <name evidence="2" type="ORF">PLEPLA_LOCUS43047</name>
</gene>
<name>A0A9N7VLS3_PLEPL</name>
<dbReference type="Proteomes" id="UP001153269">
    <property type="component" value="Unassembled WGS sequence"/>
</dbReference>
<reference evidence="2" key="1">
    <citation type="submission" date="2020-03" db="EMBL/GenBank/DDBJ databases">
        <authorList>
            <person name="Weist P."/>
        </authorList>
    </citation>
    <scope>NUCLEOTIDE SEQUENCE</scope>
</reference>